<name>A0ABQ5NAV5_9CLOT</name>
<dbReference type="InterPro" id="IPR011078">
    <property type="entry name" value="PyrdxlP_homeostasis"/>
</dbReference>
<evidence type="ECO:0000259" key="4">
    <source>
        <dbReference type="Pfam" id="PF01168"/>
    </source>
</evidence>
<dbReference type="EMBL" id="BRXR01000001">
    <property type="protein sequence ID" value="GLC32397.1"/>
    <property type="molecule type" value="Genomic_DNA"/>
</dbReference>
<keyword evidence="6" id="KW-1185">Reference proteome</keyword>
<accession>A0ABQ5NAV5</accession>
<dbReference type="PIRSF" id="PIRSF004848">
    <property type="entry name" value="YBL036c_PLPDEIII"/>
    <property type="match status" value="1"/>
</dbReference>
<organism evidence="5 6">
    <name type="scientific">Clostridium omnivorum</name>
    <dbReference type="NCBI Taxonomy" id="1604902"/>
    <lineage>
        <taxon>Bacteria</taxon>
        <taxon>Bacillati</taxon>
        <taxon>Bacillota</taxon>
        <taxon>Clostridia</taxon>
        <taxon>Eubacteriales</taxon>
        <taxon>Clostridiaceae</taxon>
        <taxon>Clostridium</taxon>
    </lineage>
</organism>
<comment type="function">
    <text evidence="2">Pyridoxal 5'-phosphate (PLP)-binding protein, which is involved in PLP homeostasis.</text>
</comment>
<dbReference type="InterPro" id="IPR001608">
    <property type="entry name" value="Ala_racemase_N"/>
</dbReference>
<comment type="similarity">
    <text evidence="2 3">Belongs to the pyridoxal phosphate-binding protein YggS/PROSC family.</text>
</comment>
<evidence type="ECO:0000313" key="6">
    <source>
        <dbReference type="Proteomes" id="UP001208567"/>
    </source>
</evidence>
<keyword evidence="1 2" id="KW-0663">Pyridoxal phosphate</keyword>
<dbReference type="Proteomes" id="UP001208567">
    <property type="component" value="Unassembled WGS sequence"/>
</dbReference>
<dbReference type="CDD" id="cd00635">
    <property type="entry name" value="PLPDE_III_YBL036c_like"/>
    <property type="match status" value="1"/>
</dbReference>
<dbReference type="NCBIfam" id="TIGR00044">
    <property type="entry name" value="YggS family pyridoxal phosphate-dependent enzyme"/>
    <property type="match status" value="1"/>
</dbReference>
<dbReference type="InterPro" id="IPR029066">
    <property type="entry name" value="PLP-binding_barrel"/>
</dbReference>
<dbReference type="SUPFAM" id="SSF51419">
    <property type="entry name" value="PLP-binding barrel"/>
    <property type="match status" value="1"/>
</dbReference>
<proteinExistence type="inferred from homology"/>
<dbReference type="PANTHER" id="PTHR10146">
    <property type="entry name" value="PROLINE SYNTHETASE CO-TRANSCRIBED BACTERIAL HOMOLOG PROTEIN"/>
    <property type="match status" value="1"/>
</dbReference>
<dbReference type="RefSeq" id="WP_264851700.1">
    <property type="nucleotide sequence ID" value="NZ_BRXR01000001.1"/>
</dbReference>
<dbReference type="HAMAP" id="MF_02087">
    <property type="entry name" value="PLP_homeostasis"/>
    <property type="match status" value="1"/>
</dbReference>
<gene>
    <name evidence="5" type="ORF">bsdE14_38070</name>
</gene>
<sequence>MAIVDNVVSVQKNIPSNVTLIAVSKTKSIEEMKEVYSTGIRDFGENKVQELTFKIGEFYDDVRWHFIGHLQRNKVKYIVGKVSLIHTLDSLRLLEEIEKQYKASGLTAEVLIEINIGREESKSGIYIEQIDEIIEACEKCSNVKVKGLMAIIPKGNEAECREYFSRMKQLWDKLGQRNYENIEMKYLSMGMTGDYEIAISEGSNMVRVGEGIFGKRIYLNKQKEE</sequence>
<evidence type="ECO:0000256" key="3">
    <source>
        <dbReference type="RuleBase" id="RU004514"/>
    </source>
</evidence>
<dbReference type="Gene3D" id="3.20.20.10">
    <property type="entry name" value="Alanine racemase"/>
    <property type="match status" value="1"/>
</dbReference>
<evidence type="ECO:0000313" key="5">
    <source>
        <dbReference type="EMBL" id="GLC32397.1"/>
    </source>
</evidence>
<evidence type="ECO:0000256" key="2">
    <source>
        <dbReference type="HAMAP-Rule" id="MF_02087"/>
    </source>
</evidence>
<feature type="modified residue" description="N6-(pyridoxal phosphate)lysine" evidence="2">
    <location>
        <position position="25"/>
    </location>
</feature>
<dbReference type="PROSITE" id="PS01211">
    <property type="entry name" value="UPF0001"/>
    <property type="match status" value="1"/>
</dbReference>
<dbReference type="Pfam" id="PF01168">
    <property type="entry name" value="Ala_racemase_N"/>
    <property type="match status" value="1"/>
</dbReference>
<dbReference type="PANTHER" id="PTHR10146:SF14">
    <property type="entry name" value="PYRIDOXAL PHOSPHATE HOMEOSTASIS PROTEIN"/>
    <property type="match status" value="1"/>
</dbReference>
<evidence type="ECO:0000256" key="1">
    <source>
        <dbReference type="ARBA" id="ARBA00022898"/>
    </source>
</evidence>
<feature type="domain" description="Alanine racemase N-terminal" evidence="4">
    <location>
        <begin position="2"/>
        <end position="215"/>
    </location>
</feature>
<protein>
    <recommendedName>
        <fullName evidence="2">Pyridoxal phosphate homeostasis protein</fullName>
        <shortName evidence="2">PLP homeostasis protein</shortName>
    </recommendedName>
</protein>
<reference evidence="5 6" key="1">
    <citation type="journal article" date="2024" name="Int. J. Syst. Evol. Microbiol.">
        <title>Clostridium omnivorum sp. nov., isolated from anoxic soil under the treatment of reductive soil disinfestation.</title>
        <authorList>
            <person name="Ueki A."/>
            <person name="Tonouchi A."/>
            <person name="Kaku N."/>
            <person name="Honma S."/>
            <person name="Ueki K."/>
        </authorList>
    </citation>
    <scope>NUCLEOTIDE SEQUENCE [LARGE SCALE GENOMIC DNA]</scope>
    <source>
        <strain evidence="5 6">E14</strain>
    </source>
</reference>
<comment type="caution">
    <text evidence="5">The sequence shown here is derived from an EMBL/GenBank/DDBJ whole genome shotgun (WGS) entry which is preliminary data.</text>
</comment>